<proteinExistence type="predicted"/>
<keyword evidence="1" id="KW-0472">Membrane</keyword>
<dbReference type="AlphaFoldDB" id="A0A2Z2HTI8"/>
<reference evidence="3" key="1">
    <citation type="submission" date="2017-02" db="EMBL/GenBank/DDBJ databases">
        <title>Natronthermophilus aegyptiacus gen. nov.,sp. nov., an aerobic, extremely halophilic alkalithermophilic archaeon isolated from the athalassohaline Wadi An Natrun, Egypt.</title>
        <authorList>
            <person name="Zhao B."/>
        </authorList>
    </citation>
    <scope>NUCLEOTIDE SEQUENCE [LARGE SCALE GENOMIC DNA]</scope>
    <source>
        <strain evidence="3">JW/NM-HA 15</strain>
    </source>
</reference>
<keyword evidence="1" id="KW-1133">Transmembrane helix</keyword>
<sequence>MALLGQNSLATGTTYRLLLIPGLVVLLEGTIRLALAVGMEPHWGALWVLAAVVAWPPVGVRNWRRRDGRAA</sequence>
<feature type="transmembrane region" description="Helical" evidence="1">
    <location>
        <begin position="43"/>
        <end position="60"/>
    </location>
</feature>
<organism evidence="2 3">
    <name type="scientific">Natrarchaeobaculum aegyptiacum</name>
    <dbReference type="NCBI Taxonomy" id="745377"/>
    <lineage>
        <taxon>Archaea</taxon>
        <taxon>Methanobacteriati</taxon>
        <taxon>Methanobacteriota</taxon>
        <taxon>Stenosarchaea group</taxon>
        <taxon>Halobacteria</taxon>
        <taxon>Halobacteriales</taxon>
        <taxon>Natrialbaceae</taxon>
        <taxon>Natrarchaeobaculum</taxon>
    </lineage>
</organism>
<evidence type="ECO:0000256" key="1">
    <source>
        <dbReference type="SAM" id="Phobius"/>
    </source>
</evidence>
<keyword evidence="1" id="KW-0812">Transmembrane</keyword>
<keyword evidence="3" id="KW-1185">Reference proteome</keyword>
<dbReference type="Proteomes" id="UP000250088">
    <property type="component" value="Chromosome"/>
</dbReference>
<evidence type="ECO:0000313" key="2">
    <source>
        <dbReference type="EMBL" id="ARS88727.1"/>
    </source>
</evidence>
<evidence type="ECO:0000313" key="3">
    <source>
        <dbReference type="Proteomes" id="UP000250088"/>
    </source>
</evidence>
<name>A0A2Z2HTI8_9EURY</name>
<accession>A0A2Z2HTI8</accession>
<dbReference type="KEGG" id="naj:B1756_02455"/>
<dbReference type="EMBL" id="CP019893">
    <property type="protein sequence ID" value="ARS88727.1"/>
    <property type="molecule type" value="Genomic_DNA"/>
</dbReference>
<gene>
    <name evidence="2" type="ORF">B1756_02455</name>
</gene>
<protein>
    <submittedName>
        <fullName evidence="2">Uncharacterized protein</fullName>
    </submittedName>
</protein>
<feature type="transmembrane region" description="Helical" evidence="1">
    <location>
        <begin position="17"/>
        <end position="37"/>
    </location>
</feature>
<dbReference type="GeneID" id="32892904"/>
<dbReference type="RefSeq" id="WP_086887112.1">
    <property type="nucleotide sequence ID" value="NZ_CP019893.1"/>
</dbReference>